<dbReference type="Proteomes" id="UP000030700">
    <property type="component" value="Unassembled WGS sequence"/>
</dbReference>
<organism evidence="4">
    <name type="scientific">Candidatus Moduliflexus flocculans</name>
    <dbReference type="NCBI Taxonomy" id="1499966"/>
    <lineage>
        <taxon>Bacteria</taxon>
        <taxon>Candidatus Moduliflexota</taxon>
        <taxon>Candidatus Moduliflexia</taxon>
        <taxon>Candidatus Moduliflexales</taxon>
        <taxon>Candidatus Moduliflexaceae</taxon>
    </lineage>
</organism>
<dbReference type="Gene3D" id="3.30.360.10">
    <property type="entry name" value="Dihydrodipicolinate Reductase, domain 2"/>
    <property type="match status" value="1"/>
</dbReference>
<evidence type="ECO:0000259" key="3">
    <source>
        <dbReference type="Pfam" id="PF22725"/>
    </source>
</evidence>
<evidence type="ECO:0000313" key="4">
    <source>
        <dbReference type="EMBL" id="GAK53267.1"/>
    </source>
</evidence>
<dbReference type="HOGENOM" id="CLU_052964_0_0_0"/>
<accession>A0A0S6W562</accession>
<reference evidence="4" key="1">
    <citation type="journal article" date="2015" name="PeerJ">
        <title>First genomic representation of candidate bacterial phylum KSB3 points to enhanced environmental sensing as a trigger of wastewater bulking.</title>
        <authorList>
            <person name="Sekiguchi Y."/>
            <person name="Ohashi A."/>
            <person name="Parks D.H."/>
            <person name="Yamauchi T."/>
            <person name="Tyson G.W."/>
            <person name="Hugenholtz P."/>
        </authorList>
    </citation>
    <scope>NUCLEOTIDE SEQUENCE [LARGE SCALE GENOMIC DNA]</scope>
</reference>
<dbReference type="PANTHER" id="PTHR43818:SF11">
    <property type="entry name" value="BCDNA.GH03377"/>
    <property type="match status" value="1"/>
</dbReference>
<dbReference type="Pfam" id="PF22725">
    <property type="entry name" value="GFO_IDH_MocA_C3"/>
    <property type="match status" value="1"/>
</dbReference>
<proteinExistence type="predicted"/>
<protein>
    <submittedName>
        <fullName evidence="4">Oxidoreductase domain protein</fullName>
    </submittedName>
</protein>
<evidence type="ECO:0000259" key="2">
    <source>
        <dbReference type="Pfam" id="PF01408"/>
    </source>
</evidence>
<dbReference type="InterPro" id="IPR000683">
    <property type="entry name" value="Gfo/Idh/MocA-like_OxRdtase_N"/>
</dbReference>
<evidence type="ECO:0000256" key="1">
    <source>
        <dbReference type="ARBA" id="ARBA00023002"/>
    </source>
</evidence>
<dbReference type="InterPro" id="IPR036291">
    <property type="entry name" value="NAD(P)-bd_dom_sf"/>
</dbReference>
<keyword evidence="5" id="KW-1185">Reference proteome</keyword>
<dbReference type="SUPFAM" id="SSF55347">
    <property type="entry name" value="Glyceraldehyde-3-phosphate dehydrogenase-like, C-terminal domain"/>
    <property type="match status" value="1"/>
</dbReference>
<gene>
    <name evidence="4" type="ORF">U14_04532</name>
</gene>
<dbReference type="Gene3D" id="3.40.50.720">
    <property type="entry name" value="NAD(P)-binding Rossmann-like Domain"/>
    <property type="match status" value="1"/>
</dbReference>
<dbReference type="PANTHER" id="PTHR43818">
    <property type="entry name" value="BCDNA.GH03377"/>
    <property type="match status" value="1"/>
</dbReference>
<dbReference type="AlphaFoldDB" id="A0A0S6W562"/>
<dbReference type="STRING" id="1499966.U14_04532"/>
<sequence length="340" mass="37679">MKQTPIRFAAIGLNHGHIYGQVNLLLRAGAELTAFYAKEPDLAAEFAAKYPQAKQAGSEEELLEDETLQMIVTAGIPCERASLAVRAMQHGKDVMSDKPGCTSFEQLAELRRVQAETGRIFSICFSERFENRATVQAGELVKSGAIGRVVQTIGMGPHQIRLNTRPNWFFRKAQYGGILTDIASHQVDQFLFFTGSTQAEVVSSQVANYKFPQYPELEDFGDIMLRGNGGTGYIRVDWYTPDGLGTWGDGRLTILGTEGYIELRKYADIAGRSGGDHLFLVDQKGTRYIDCQNVHLPYGERLIDDMLNRTDTAMPQAHCFLATELALQAETRASRLGNLS</sequence>
<dbReference type="EMBL" id="DF820459">
    <property type="protein sequence ID" value="GAK53267.1"/>
    <property type="molecule type" value="Genomic_DNA"/>
</dbReference>
<dbReference type="InterPro" id="IPR050463">
    <property type="entry name" value="Gfo/Idh/MocA_oxidrdct_glycsds"/>
</dbReference>
<evidence type="ECO:0000313" key="5">
    <source>
        <dbReference type="Proteomes" id="UP000030700"/>
    </source>
</evidence>
<dbReference type="GO" id="GO:0016491">
    <property type="term" value="F:oxidoreductase activity"/>
    <property type="evidence" value="ECO:0007669"/>
    <property type="project" value="UniProtKB-KW"/>
</dbReference>
<dbReference type="SUPFAM" id="SSF51735">
    <property type="entry name" value="NAD(P)-binding Rossmann-fold domains"/>
    <property type="match status" value="1"/>
</dbReference>
<name>A0A0S6W562_9BACT</name>
<feature type="domain" description="GFO/IDH/MocA-like oxidoreductase" evidence="3">
    <location>
        <begin position="136"/>
        <end position="262"/>
    </location>
</feature>
<feature type="domain" description="Gfo/Idh/MocA-like oxidoreductase N-terminal" evidence="2">
    <location>
        <begin position="6"/>
        <end position="123"/>
    </location>
</feature>
<dbReference type="GO" id="GO:0000166">
    <property type="term" value="F:nucleotide binding"/>
    <property type="evidence" value="ECO:0007669"/>
    <property type="project" value="InterPro"/>
</dbReference>
<keyword evidence="1" id="KW-0560">Oxidoreductase</keyword>
<dbReference type="InterPro" id="IPR055170">
    <property type="entry name" value="GFO_IDH_MocA-like_dom"/>
</dbReference>
<dbReference type="Pfam" id="PF01408">
    <property type="entry name" value="GFO_IDH_MocA"/>
    <property type="match status" value="1"/>
</dbReference>